<dbReference type="Proteomes" id="UP000298663">
    <property type="component" value="Unassembled WGS sequence"/>
</dbReference>
<reference evidence="6 7" key="2">
    <citation type="journal article" date="2019" name="G3 (Bethesda)">
        <title>Hybrid Assembly of the Genome of the Entomopathogenic Nematode Steinernema carpocapsae Identifies the X-Chromosome.</title>
        <authorList>
            <person name="Serra L."/>
            <person name="Macchietto M."/>
            <person name="Macias-Munoz A."/>
            <person name="McGill C.J."/>
            <person name="Rodriguez I.M."/>
            <person name="Rodriguez B."/>
            <person name="Murad R."/>
            <person name="Mortazavi A."/>
        </authorList>
    </citation>
    <scope>NUCLEOTIDE SEQUENCE [LARGE SCALE GENOMIC DNA]</scope>
    <source>
        <strain evidence="6 7">ALL</strain>
    </source>
</reference>
<keyword evidence="2" id="KW-0645">Protease</keyword>
<dbReference type="PROSITE" id="PS51858">
    <property type="entry name" value="PPPDE"/>
    <property type="match status" value="1"/>
</dbReference>
<evidence type="ECO:0000259" key="5">
    <source>
        <dbReference type="PROSITE" id="PS51858"/>
    </source>
</evidence>
<evidence type="ECO:0000313" key="6">
    <source>
        <dbReference type="EMBL" id="TKR86626.1"/>
    </source>
</evidence>
<proteinExistence type="inferred from homology"/>
<name>A0A4U5NTJ7_STECR</name>
<dbReference type="AlphaFoldDB" id="A0A4U5NTJ7"/>
<dbReference type="Gene3D" id="3.90.1720.30">
    <property type="entry name" value="PPPDE domains"/>
    <property type="match status" value="1"/>
</dbReference>
<sequence length="289" mass="31714">MPGAVVSLNVYDMYWLNDYASSIGVGVFHSGIEIYGIEYAYGGHPFTFSGIFENTPGDADELGDNFKFKEAIELGRTDFHPEDIRRLIKSLGEEFGGNKYHLISKNCNHFSAVLAKTLTGNEIPGWVNRLASISGSIPFLERCLPQEWLTPVALQQTLDDKSRSNDSNRVPAASLNYPAMIENATEAMEDFGMDEAKNTSMRVPYSGSILEASVLDAPKEKSAPFRWLSSSRRDSVPQQSSAVSMPPTGRSSSPAPSFSRIWSSIKNIASDDSSSVANGSVRRPIESQR</sequence>
<keyword evidence="3" id="KW-0378">Hydrolase</keyword>
<reference evidence="6 7" key="1">
    <citation type="journal article" date="2015" name="Genome Biol.">
        <title>Comparative genomics of Steinernema reveals deeply conserved gene regulatory networks.</title>
        <authorList>
            <person name="Dillman A.R."/>
            <person name="Macchietto M."/>
            <person name="Porter C.F."/>
            <person name="Rogers A."/>
            <person name="Williams B."/>
            <person name="Antoshechkin I."/>
            <person name="Lee M.M."/>
            <person name="Goodwin Z."/>
            <person name="Lu X."/>
            <person name="Lewis E.E."/>
            <person name="Goodrich-Blair H."/>
            <person name="Stock S.P."/>
            <person name="Adams B.J."/>
            <person name="Sternberg P.W."/>
            <person name="Mortazavi A."/>
        </authorList>
    </citation>
    <scope>NUCLEOTIDE SEQUENCE [LARGE SCALE GENOMIC DNA]</scope>
    <source>
        <strain evidence="6 7">ALL</strain>
    </source>
</reference>
<dbReference type="OrthoDB" id="412286at2759"/>
<dbReference type="STRING" id="34508.A0A4U5NTJ7"/>
<evidence type="ECO:0000256" key="2">
    <source>
        <dbReference type="ARBA" id="ARBA00022670"/>
    </source>
</evidence>
<comment type="caution">
    <text evidence="6">The sequence shown here is derived from an EMBL/GenBank/DDBJ whole genome shotgun (WGS) entry which is preliminary data.</text>
</comment>
<dbReference type="Pfam" id="PF05903">
    <property type="entry name" value="Peptidase_C97"/>
    <property type="match status" value="1"/>
</dbReference>
<evidence type="ECO:0000256" key="1">
    <source>
        <dbReference type="ARBA" id="ARBA00008140"/>
    </source>
</evidence>
<accession>A0A4U5NTJ7</accession>
<dbReference type="PANTHER" id="PTHR12378">
    <property type="entry name" value="DESUMOYLATING ISOPEPTIDASE"/>
    <property type="match status" value="1"/>
</dbReference>
<dbReference type="InterPro" id="IPR042266">
    <property type="entry name" value="PPPDE_sf"/>
</dbReference>
<dbReference type="SMART" id="SM01179">
    <property type="entry name" value="DUF862"/>
    <property type="match status" value="1"/>
</dbReference>
<dbReference type="GO" id="GO:0016579">
    <property type="term" value="P:protein deubiquitination"/>
    <property type="evidence" value="ECO:0007669"/>
    <property type="project" value="TreeGrafter"/>
</dbReference>
<protein>
    <recommendedName>
        <fullName evidence="5">PPPDE domain-containing protein</fullName>
    </recommendedName>
</protein>
<dbReference type="EMBL" id="AZBU02000003">
    <property type="protein sequence ID" value="TKR86626.1"/>
    <property type="molecule type" value="Genomic_DNA"/>
</dbReference>
<feature type="region of interest" description="Disordered" evidence="4">
    <location>
        <begin position="225"/>
        <end position="257"/>
    </location>
</feature>
<organism evidence="6 7">
    <name type="scientific">Steinernema carpocapsae</name>
    <name type="common">Entomopathogenic nematode</name>
    <dbReference type="NCBI Taxonomy" id="34508"/>
    <lineage>
        <taxon>Eukaryota</taxon>
        <taxon>Metazoa</taxon>
        <taxon>Ecdysozoa</taxon>
        <taxon>Nematoda</taxon>
        <taxon>Chromadorea</taxon>
        <taxon>Rhabditida</taxon>
        <taxon>Tylenchina</taxon>
        <taxon>Panagrolaimomorpha</taxon>
        <taxon>Strongyloidoidea</taxon>
        <taxon>Steinernematidae</taxon>
        <taxon>Steinernema</taxon>
    </lineage>
</organism>
<dbReference type="GO" id="GO:0101005">
    <property type="term" value="F:deubiquitinase activity"/>
    <property type="evidence" value="ECO:0007669"/>
    <property type="project" value="TreeGrafter"/>
</dbReference>
<dbReference type="GO" id="GO:0006508">
    <property type="term" value="P:proteolysis"/>
    <property type="evidence" value="ECO:0007669"/>
    <property type="project" value="UniProtKB-KW"/>
</dbReference>
<comment type="similarity">
    <text evidence="1">Belongs to the DeSI family.</text>
</comment>
<feature type="compositionally biased region" description="Polar residues" evidence="4">
    <location>
        <begin position="236"/>
        <end position="257"/>
    </location>
</feature>
<keyword evidence="7" id="KW-1185">Reference proteome</keyword>
<dbReference type="InterPro" id="IPR008580">
    <property type="entry name" value="PPPDE_dom"/>
</dbReference>
<gene>
    <name evidence="6" type="ORF">L596_011180</name>
</gene>
<evidence type="ECO:0000256" key="3">
    <source>
        <dbReference type="ARBA" id="ARBA00022801"/>
    </source>
</evidence>
<dbReference type="PANTHER" id="PTHR12378:SF80">
    <property type="entry name" value="IP06716P-RELATED"/>
    <property type="match status" value="1"/>
</dbReference>
<evidence type="ECO:0000313" key="7">
    <source>
        <dbReference type="Proteomes" id="UP000298663"/>
    </source>
</evidence>
<evidence type="ECO:0000256" key="4">
    <source>
        <dbReference type="SAM" id="MobiDB-lite"/>
    </source>
</evidence>
<feature type="domain" description="PPPDE" evidence="5">
    <location>
        <begin position="4"/>
        <end position="148"/>
    </location>
</feature>